<keyword evidence="1" id="KW-0472">Membrane</keyword>
<protein>
    <submittedName>
        <fullName evidence="2">Uncharacterized protein</fullName>
    </submittedName>
</protein>
<feature type="transmembrane region" description="Helical" evidence="1">
    <location>
        <begin position="6"/>
        <end position="27"/>
    </location>
</feature>
<keyword evidence="1" id="KW-1133">Transmembrane helix</keyword>
<name>A0A9P6PS69_9FUNG</name>
<sequence length="179" mass="20003">MLDALLIAYLVLEYVSVILLLYLIVYCHNRRVNLTLQLFCAVALLNNINETMLILHQLTLGMTSVEATRGEPICIANAVIEHLLPLVLTFLASCIGFHIWFVVVAKQKTTEPQMVKWYCLVSIGIPVVTTILACVLLRDRPYLTSYPRRFYCTLADTPVTAATFALPLFVASVPGIIFS</sequence>
<keyword evidence="3" id="KW-1185">Reference proteome</keyword>
<organism evidence="2 3">
    <name type="scientific">Actinomortierella ambigua</name>
    <dbReference type="NCBI Taxonomy" id="1343610"/>
    <lineage>
        <taxon>Eukaryota</taxon>
        <taxon>Fungi</taxon>
        <taxon>Fungi incertae sedis</taxon>
        <taxon>Mucoromycota</taxon>
        <taxon>Mortierellomycotina</taxon>
        <taxon>Mortierellomycetes</taxon>
        <taxon>Mortierellales</taxon>
        <taxon>Mortierellaceae</taxon>
        <taxon>Actinomortierella</taxon>
    </lineage>
</organism>
<evidence type="ECO:0000256" key="1">
    <source>
        <dbReference type="SAM" id="Phobius"/>
    </source>
</evidence>
<dbReference type="AlphaFoldDB" id="A0A9P6PS69"/>
<comment type="caution">
    <text evidence="2">The sequence shown here is derived from an EMBL/GenBank/DDBJ whole genome shotgun (WGS) entry which is preliminary data.</text>
</comment>
<dbReference type="OrthoDB" id="2444059at2759"/>
<feature type="transmembrane region" description="Helical" evidence="1">
    <location>
        <begin position="34"/>
        <end position="55"/>
    </location>
</feature>
<evidence type="ECO:0000313" key="3">
    <source>
        <dbReference type="Proteomes" id="UP000807716"/>
    </source>
</evidence>
<dbReference type="EMBL" id="JAAAJB010000806">
    <property type="protein sequence ID" value="KAG0250954.1"/>
    <property type="molecule type" value="Genomic_DNA"/>
</dbReference>
<proteinExistence type="predicted"/>
<dbReference type="Gene3D" id="1.20.1070.10">
    <property type="entry name" value="Rhodopsin 7-helix transmembrane proteins"/>
    <property type="match status" value="1"/>
</dbReference>
<feature type="non-terminal residue" evidence="2">
    <location>
        <position position="179"/>
    </location>
</feature>
<feature type="transmembrane region" description="Helical" evidence="1">
    <location>
        <begin position="158"/>
        <end position="178"/>
    </location>
</feature>
<reference evidence="2" key="1">
    <citation type="journal article" date="2020" name="Fungal Divers.">
        <title>Resolving the Mortierellaceae phylogeny through synthesis of multi-gene phylogenetics and phylogenomics.</title>
        <authorList>
            <person name="Vandepol N."/>
            <person name="Liber J."/>
            <person name="Desiro A."/>
            <person name="Na H."/>
            <person name="Kennedy M."/>
            <person name="Barry K."/>
            <person name="Grigoriev I.V."/>
            <person name="Miller A.N."/>
            <person name="O'Donnell K."/>
            <person name="Stajich J.E."/>
            <person name="Bonito G."/>
        </authorList>
    </citation>
    <scope>NUCLEOTIDE SEQUENCE</scope>
    <source>
        <strain evidence="2">BC1065</strain>
    </source>
</reference>
<keyword evidence="1" id="KW-0812">Transmembrane</keyword>
<feature type="transmembrane region" description="Helical" evidence="1">
    <location>
        <begin position="86"/>
        <end position="105"/>
    </location>
</feature>
<evidence type="ECO:0000313" key="2">
    <source>
        <dbReference type="EMBL" id="KAG0250954.1"/>
    </source>
</evidence>
<feature type="transmembrane region" description="Helical" evidence="1">
    <location>
        <begin position="117"/>
        <end position="138"/>
    </location>
</feature>
<dbReference type="Proteomes" id="UP000807716">
    <property type="component" value="Unassembled WGS sequence"/>
</dbReference>
<gene>
    <name evidence="2" type="ORF">DFQ27_009123</name>
</gene>
<accession>A0A9P6PS69</accession>